<dbReference type="InterPro" id="IPR050951">
    <property type="entry name" value="Retrovirus_Pol_polyprotein"/>
</dbReference>
<dbReference type="Proteomes" id="UP001162060">
    <property type="component" value="Unassembled WGS sequence"/>
</dbReference>
<dbReference type="GO" id="GO:0015074">
    <property type="term" value="P:DNA integration"/>
    <property type="evidence" value="ECO:0007669"/>
    <property type="project" value="InterPro"/>
</dbReference>
<reference evidence="3" key="1">
    <citation type="submission" date="2024-01" db="EMBL/GenBank/DDBJ databases">
        <authorList>
            <person name="Webb A."/>
        </authorList>
    </citation>
    <scope>NUCLEOTIDE SEQUENCE</scope>
    <source>
        <strain evidence="3">Pm1</strain>
    </source>
</reference>
<feature type="domain" description="Integrase catalytic" evidence="1">
    <location>
        <begin position="1"/>
        <end position="150"/>
    </location>
</feature>
<dbReference type="PROSITE" id="PS50994">
    <property type="entry name" value="INTEGRASE"/>
    <property type="match status" value="1"/>
</dbReference>
<proteinExistence type="predicted"/>
<dbReference type="GO" id="GO:0003676">
    <property type="term" value="F:nucleic acid binding"/>
    <property type="evidence" value="ECO:0007669"/>
    <property type="project" value="InterPro"/>
</dbReference>
<dbReference type="EMBL" id="CAKLBY020000222">
    <property type="protein sequence ID" value="CAK7935823.1"/>
    <property type="molecule type" value="Genomic_DNA"/>
</dbReference>
<name>A0AAV1UQ11_9STRA</name>
<gene>
    <name evidence="2" type="ORF">PM001_LOCUS17902</name>
    <name evidence="3" type="ORF">PM001_LOCUS20973</name>
</gene>
<dbReference type="EMBL" id="CAKLBY020000192">
    <property type="protein sequence ID" value="CAK7932752.1"/>
    <property type="molecule type" value="Genomic_DNA"/>
</dbReference>
<comment type="caution">
    <text evidence="3">The sequence shown here is derived from an EMBL/GenBank/DDBJ whole genome shotgun (WGS) entry which is preliminary data.</text>
</comment>
<organism evidence="3 4">
    <name type="scientific">Peronospora matthiolae</name>
    <dbReference type="NCBI Taxonomy" id="2874970"/>
    <lineage>
        <taxon>Eukaryota</taxon>
        <taxon>Sar</taxon>
        <taxon>Stramenopiles</taxon>
        <taxon>Oomycota</taxon>
        <taxon>Peronosporomycetes</taxon>
        <taxon>Peronosporales</taxon>
        <taxon>Peronosporaceae</taxon>
        <taxon>Peronospora</taxon>
    </lineage>
</organism>
<sequence length="252" mass="28224">MDFDFGFPQDVYKNSGILVFVGRFIKMVHRVAVLESISAQGCARVFIDTIFRLHGLPRELVSDRDPCFTAYFWQSVFRSLGARLTMSTSDRHETDGRTERVDRFLEEILRGHIHSFTSWSEFLPMAELASNKSVHASTTHTTFFVNSLRHPRLPAFLECDSSLSGWGTLLNVCQSGSCSSHVDNGVDMMEAHIDFIVTDDDDDDDAGIFSIANDCHNEDEDALTDKDNVISAVHTKRTAVDKDESAEGFSAD</sequence>
<accession>A0AAV1UQ11</accession>
<dbReference type="PANTHER" id="PTHR37984:SF5">
    <property type="entry name" value="PROTEIN NYNRIN-LIKE"/>
    <property type="match status" value="1"/>
</dbReference>
<evidence type="ECO:0000313" key="4">
    <source>
        <dbReference type="Proteomes" id="UP001162060"/>
    </source>
</evidence>
<dbReference type="InterPro" id="IPR012337">
    <property type="entry name" value="RNaseH-like_sf"/>
</dbReference>
<dbReference type="PANTHER" id="PTHR37984">
    <property type="entry name" value="PROTEIN CBG26694"/>
    <property type="match status" value="1"/>
</dbReference>
<dbReference type="Gene3D" id="3.30.420.10">
    <property type="entry name" value="Ribonuclease H-like superfamily/Ribonuclease H"/>
    <property type="match status" value="1"/>
</dbReference>
<protein>
    <recommendedName>
        <fullName evidence="1">Integrase catalytic domain-containing protein</fullName>
    </recommendedName>
</protein>
<evidence type="ECO:0000313" key="3">
    <source>
        <dbReference type="EMBL" id="CAK7935823.1"/>
    </source>
</evidence>
<evidence type="ECO:0000313" key="2">
    <source>
        <dbReference type="EMBL" id="CAK7932752.1"/>
    </source>
</evidence>
<dbReference type="InterPro" id="IPR036397">
    <property type="entry name" value="RNaseH_sf"/>
</dbReference>
<dbReference type="SUPFAM" id="SSF53098">
    <property type="entry name" value="Ribonuclease H-like"/>
    <property type="match status" value="1"/>
</dbReference>
<dbReference type="InterPro" id="IPR001584">
    <property type="entry name" value="Integrase_cat-core"/>
</dbReference>
<dbReference type="AlphaFoldDB" id="A0AAV1UQ11"/>
<evidence type="ECO:0000259" key="1">
    <source>
        <dbReference type="PROSITE" id="PS50994"/>
    </source>
</evidence>